<keyword evidence="4 8" id="KW-0067">ATP-binding</keyword>
<dbReference type="NCBIfam" id="NF008653">
    <property type="entry name" value="PRK11650.1"/>
    <property type="match status" value="1"/>
</dbReference>
<keyword evidence="9" id="KW-1185">Reference proteome</keyword>
<dbReference type="InterPro" id="IPR003593">
    <property type="entry name" value="AAA+_ATPase"/>
</dbReference>
<dbReference type="Gene3D" id="3.40.50.300">
    <property type="entry name" value="P-loop containing nucleotide triphosphate hydrolases"/>
    <property type="match status" value="1"/>
</dbReference>
<reference evidence="8 9" key="1">
    <citation type="submission" date="2023-03" db="EMBL/GenBank/DDBJ databases">
        <title>Bacillus Genome Sequencing.</title>
        <authorList>
            <person name="Dunlap C."/>
        </authorList>
    </citation>
    <scope>NUCLEOTIDE SEQUENCE [LARGE SCALE GENOMIC DNA]</scope>
    <source>
        <strain evidence="8 9">B-59205</strain>
    </source>
</reference>
<dbReference type="InterPro" id="IPR015855">
    <property type="entry name" value="ABC_transpr_MalK-like"/>
</dbReference>
<dbReference type="EMBL" id="JARSFG010000011">
    <property type="protein sequence ID" value="MEC1178410.1"/>
    <property type="molecule type" value="Genomic_DNA"/>
</dbReference>
<accession>A0AAW9NM17</accession>
<keyword evidence="2" id="KW-1003">Cell membrane</keyword>
<dbReference type="InterPro" id="IPR047641">
    <property type="entry name" value="ABC_transpr_MalK/UgpC-like"/>
</dbReference>
<dbReference type="Gene3D" id="2.40.50.140">
    <property type="entry name" value="Nucleic acid-binding proteins"/>
    <property type="match status" value="1"/>
</dbReference>
<dbReference type="PANTHER" id="PTHR43875">
    <property type="entry name" value="MALTODEXTRIN IMPORT ATP-BINDING PROTEIN MSMX"/>
    <property type="match status" value="1"/>
</dbReference>
<evidence type="ECO:0000313" key="8">
    <source>
        <dbReference type="EMBL" id="MEC1178410.1"/>
    </source>
</evidence>
<evidence type="ECO:0000256" key="6">
    <source>
        <dbReference type="ARBA" id="ARBA00023136"/>
    </source>
</evidence>
<dbReference type="GO" id="GO:0016887">
    <property type="term" value="F:ATP hydrolysis activity"/>
    <property type="evidence" value="ECO:0007669"/>
    <property type="project" value="InterPro"/>
</dbReference>
<dbReference type="GO" id="GO:0055052">
    <property type="term" value="C:ATP-binding cassette (ABC) transporter complex, substrate-binding subunit-containing"/>
    <property type="evidence" value="ECO:0007669"/>
    <property type="project" value="TreeGrafter"/>
</dbReference>
<dbReference type="SUPFAM" id="SSF50331">
    <property type="entry name" value="MOP-like"/>
    <property type="match status" value="1"/>
</dbReference>
<evidence type="ECO:0000313" key="9">
    <source>
        <dbReference type="Proteomes" id="UP001344888"/>
    </source>
</evidence>
<evidence type="ECO:0000259" key="7">
    <source>
        <dbReference type="PROSITE" id="PS50893"/>
    </source>
</evidence>
<dbReference type="SUPFAM" id="SSF52540">
    <property type="entry name" value="P-loop containing nucleoside triphosphate hydrolases"/>
    <property type="match status" value="1"/>
</dbReference>
<evidence type="ECO:0000256" key="5">
    <source>
        <dbReference type="ARBA" id="ARBA00022967"/>
    </source>
</evidence>
<dbReference type="InterPro" id="IPR027417">
    <property type="entry name" value="P-loop_NTPase"/>
</dbReference>
<dbReference type="Proteomes" id="UP001344888">
    <property type="component" value="Unassembled WGS sequence"/>
</dbReference>
<organism evidence="8 9">
    <name type="scientific">Metasolibacillus meyeri</name>
    <dbReference type="NCBI Taxonomy" id="1071052"/>
    <lineage>
        <taxon>Bacteria</taxon>
        <taxon>Bacillati</taxon>
        <taxon>Bacillota</taxon>
        <taxon>Bacilli</taxon>
        <taxon>Bacillales</taxon>
        <taxon>Caryophanaceae</taxon>
        <taxon>Metasolibacillus</taxon>
    </lineage>
</organism>
<evidence type="ECO:0000256" key="1">
    <source>
        <dbReference type="ARBA" id="ARBA00022448"/>
    </source>
</evidence>
<sequence length="363" mass="40851">MNAIEVQDLKKAYNAETTVLKNMDFTVKEGEFFAIVGPSGCGKSTLLRIIAGLEQVTDGTLMMNGQEATYSRPNERNISMVFQNYALFPHMTVAQNITFGLHVKKISKEEQKKRCMDAAELLGLQHLLERKPRELSGGQRQRVALGRAIASQAPICLMDEPLSNLDAKLRSKMRSEVRQIQRRLGMTMIYVTHDQIEAMTMADRMMVLNGGDIQQIGNPLHVYNYPENKFVATFIGSPPMNMIEGTFDKQLLQITDEWKLPASLKANDKVYVGVRPEHIMSAGSDKPSFIGKVEHVEILGTETLIMFSLNGEQWTAKWAGQWSFEAGEMIPFKVDVAHLHLFDFATEKRIETAEVLAPMEVII</sequence>
<dbReference type="InterPro" id="IPR040582">
    <property type="entry name" value="OB_MalK-like"/>
</dbReference>
<dbReference type="PANTHER" id="PTHR43875:SF15">
    <property type="entry name" value="TREHALOSE IMPORT ATP-BINDING PROTEIN SUGC"/>
    <property type="match status" value="1"/>
</dbReference>
<dbReference type="GO" id="GO:0005524">
    <property type="term" value="F:ATP binding"/>
    <property type="evidence" value="ECO:0007669"/>
    <property type="project" value="UniProtKB-KW"/>
</dbReference>
<dbReference type="GO" id="GO:0140359">
    <property type="term" value="F:ABC-type transporter activity"/>
    <property type="evidence" value="ECO:0007669"/>
    <property type="project" value="InterPro"/>
</dbReference>
<gene>
    <name evidence="8" type="ORF">P9B03_07950</name>
</gene>
<dbReference type="PROSITE" id="PS50893">
    <property type="entry name" value="ABC_TRANSPORTER_2"/>
    <property type="match status" value="1"/>
</dbReference>
<dbReference type="InterPro" id="IPR003439">
    <property type="entry name" value="ABC_transporter-like_ATP-bd"/>
</dbReference>
<dbReference type="Pfam" id="PF17912">
    <property type="entry name" value="OB_MalK"/>
    <property type="match status" value="1"/>
</dbReference>
<dbReference type="InterPro" id="IPR017871">
    <property type="entry name" value="ABC_transporter-like_CS"/>
</dbReference>
<protein>
    <submittedName>
        <fullName evidence="8">ABC transporter ATP-binding protein</fullName>
    </submittedName>
</protein>
<dbReference type="RefSeq" id="WP_326122930.1">
    <property type="nucleotide sequence ID" value="NZ_JARSFG010000011.1"/>
</dbReference>
<evidence type="ECO:0000256" key="3">
    <source>
        <dbReference type="ARBA" id="ARBA00022741"/>
    </source>
</evidence>
<evidence type="ECO:0000256" key="2">
    <source>
        <dbReference type="ARBA" id="ARBA00022475"/>
    </source>
</evidence>
<dbReference type="SMART" id="SM00382">
    <property type="entry name" value="AAA"/>
    <property type="match status" value="1"/>
</dbReference>
<dbReference type="AlphaFoldDB" id="A0AAW9NM17"/>
<dbReference type="Pfam" id="PF00005">
    <property type="entry name" value="ABC_tran"/>
    <property type="match status" value="1"/>
</dbReference>
<proteinExistence type="predicted"/>
<dbReference type="InterPro" id="IPR012340">
    <property type="entry name" value="NA-bd_OB-fold"/>
</dbReference>
<keyword evidence="1" id="KW-0813">Transport</keyword>
<dbReference type="FunFam" id="3.40.50.300:FF:000042">
    <property type="entry name" value="Maltose/maltodextrin ABC transporter, ATP-binding protein"/>
    <property type="match status" value="1"/>
</dbReference>
<dbReference type="InterPro" id="IPR008995">
    <property type="entry name" value="Mo/tungstate-bd_C_term_dom"/>
</dbReference>
<dbReference type="Gene3D" id="2.40.50.100">
    <property type="match status" value="1"/>
</dbReference>
<comment type="caution">
    <text evidence="8">The sequence shown here is derived from an EMBL/GenBank/DDBJ whole genome shotgun (WGS) entry which is preliminary data.</text>
</comment>
<evidence type="ECO:0000256" key="4">
    <source>
        <dbReference type="ARBA" id="ARBA00022840"/>
    </source>
</evidence>
<dbReference type="PROSITE" id="PS00211">
    <property type="entry name" value="ABC_TRANSPORTER_1"/>
    <property type="match status" value="1"/>
</dbReference>
<keyword evidence="6" id="KW-0472">Membrane</keyword>
<feature type="domain" description="ABC transporter" evidence="7">
    <location>
        <begin position="4"/>
        <end position="235"/>
    </location>
</feature>
<name>A0AAW9NM17_9BACL</name>
<dbReference type="CDD" id="cd03301">
    <property type="entry name" value="ABC_MalK_N"/>
    <property type="match status" value="1"/>
</dbReference>
<keyword evidence="5" id="KW-1278">Translocase</keyword>
<dbReference type="GO" id="GO:0008643">
    <property type="term" value="P:carbohydrate transport"/>
    <property type="evidence" value="ECO:0007669"/>
    <property type="project" value="InterPro"/>
</dbReference>
<keyword evidence="3" id="KW-0547">Nucleotide-binding</keyword>